<dbReference type="AlphaFoldDB" id="A0A0B2AS07"/>
<name>A0A0B2AS07_9MICC</name>
<gene>
    <name evidence="2" type="ORF">LK10_03970</name>
</gene>
<sequence length="64" mass="5932">MKIQVSEFPGAGGGAGGVWDAPGTAGCIPGTGLLGGAECVTDGGARGTAATADGVGWPESAELA</sequence>
<evidence type="ECO:0000256" key="1">
    <source>
        <dbReference type="SAM" id="MobiDB-lite"/>
    </source>
</evidence>
<evidence type="ECO:0000313" key="3">
    <source>
        <dbReference type="Proteomes" id="UP000030982"/>
    </source>
</evidence>
<feature type="region of interest" description="Disordered" evidence="1">
    <location>
        <begin position="1"/>
        <end position="20"/>
    </location>
</feature>
<accession>A0A0B2AS07</accession>
<protein>
    <submittedName>
        <fullName evidence="2">Uncharacterized protein</fullName>
    </submittedName>
</protein>
<evidence type="ECO:0000313" key="2">
    <source>
        <dbReference type="EMBL" id="KHL04787.1"/>
    </source>
</evidence>
<organism evidence="2 3">
    <name type="scientific">Sinomonas humi</name>
    <dbReference type="NCBI Taxonomy" id="1338436"/>
    <lineage>
        <taxon>Bacteria</taxon>
        <taxon>Bacillati</taxon>
        <taxon>Actinomycetota</taxon>
        <taxon>Actinomycetes</taxon>
        <taxon>Micrococcales</taxon>
        <taxon>Micrococcaceae</taxon>
        <taxon>Sinomonas</taxon>
    </lineage>
</organism>
<keyword evidence="3" id="KW-1185">Reference proteome</keyword>
<proteinExistence type="predicted"/>
<dbReference type="EMBL" id="JTDL01000044">
    <property type="protein sequence ID" value="KHL04787.1"/>
    <property type="molecule type" value="Genomic_DNA"/>
</dbReference>
<dbReference type="Proteomes" id="UP000030982">
    <property type="component" value="Unassembled WGS sequence"/>
</dbReference>
<comment type="caution">
    <text evidence="2">The sequence shown here is derived from an EMBL/GenBank/DDBJ whole genome shotgun (WGS) entry which is preliminary data.</text>
</comment>
<reference evidence="2 3" key="1">
    <citation type="submission" date="2014-09" db="EMBL/GenBank/DDBJ databases">
        <title>Genome sequence of Sinomonas sp. MUSC 117.</title>
        <authorList>
            <person name="Lee L.-H."/>
        </authorList>
    </citation>
    <scope>NUCLEOTIDE SEQUENCE [LARGE SCALE GENOMIC DNA]</scope>
    <source>
        <strain evidence="2 3">MUSC 117</strain>
    </source>
</reference>